<feature type="region of interest" description="Disordered" evidence="1">
    <location>
        <begin position="37"/>
        <end position="81"/>
    </location>
</feature>
<protein>
    <recommendedName>
        <fullName evidence="2">C2H2-type domain-containing protein</fullName>
    </recommendedName>
</protein>
<keyword evidence="4" id="KW-1185">Reference proteome</keyword>
<organism evidence="3 4">
    <name type="scientific">Sporormia fimetaria CBS 119925</name>
    <dbReference type="NCBI Taxonomy" id="1340428"/>
    <lineage>
        <taxon>Eukaryota</taxon>
        <taxon>Fungi</taxon>
        <taxon>Dikarya</taxon>
        <taxon>Ascomycota</taxon>
        <taxon>Pezizomycotina</taxon>
        <taxon>Dothideomycetes</taxon>
        <taxon>Pleosporomycetidae</taxon>
        <taxon>Pleosporales</taxon>
        <taxon>Sporormiaceae</taxon>
        <taxon>Sporormia</taxon>
    </lineage>
</organism>
<dbReference type="Proteomes" id="UP000799440">
    <property type="component" value="Unassembled WGS sequence"/>
</dbReference>
<dbReference type="PANTHER" id="PTHR42031:SF1">
    <property type="entry name" value="KEY LIME PATHOGENICITY PROTEIN"/>
    <property type="match status" value="1"/>
</dbReference>
<sequence length="235" mass="26932">MRSDATAIAFANRSFNAQAVVKAPPLPKFLESYTLNAMQSTATPTRRRERHLPRRKDRPDHPKPPTWPSAPTRSPPRSACPHCSITLRGEHELKRHLSRAHTSFRKAYICINGSSDPDFFANCKFCMAKKVYAVDYNAAAHLRRRHFRPFKREKGEEKERKGRLRMYEKFYREFPMEDLKGKWIREVVVDREGNTRESGVCDGGVKMVEREARHSDGVEAESSVDDGPDANTGCL</sequence>
<dbReference type="PROSITE" id="PS00028">
    <property type="entry name" value="ZINC_FINGER_C2H2_1"/>
    <property type="match status" value="1"/>
</dbReference>
<dbReference type="PANTHER" id="PTHR42031">
    <property type="entry name" value="KEY LIME PATHOGENICITY PROTEIN"/>
    <property type="match status" value="1"/>
</dbReference>
<name>A0A6A6V2L1_9PLEO</name>
<dbReference type="AlphaFoldDB" id="A0A6A6V2L1"/>
<evidence type="ECO:0000259" key="2">
    <source>
        <dbReference type="PROSITE" id="PS00028"/>
    </source>
</evidence>
<proteinExistence type="predicted"/>
<feature type="compositionally biased region" description="Low complexity" evidence="1">
    <location>
        <begin position="69"/>
        <end position="81"/>
    </location>
</feature>
<evidence type="ECO:0000256" key="1">
    <source>
        <dbReference type="SAM" id="MobiDB-lite"/>
    </source>
</evidence>
<gene>
    <name evidence="3" type="ORF">M011DRAFT_196866</name>
</gene>
<evidence type="ECO:0000313" key="3">
    <source>
        <dbReference type="EMBL" id="KAF2744099.1"/>
    </source>
</evidence>
<dbReference type="InterPro" id="IPR057218">
    <property type="entry name" value="DUF7896"/>
</dbReference>
<dbReference type="EMBL" id="MU006591">
    <property type="protein sequence ID" value="KAF2744099.1"/>
    <property type="molecule type" value="Genomic_DNA"/>
</dbReference>
<evidence type="ECO:0000313" key="4">
    <source>
        <dbReference type="Proteomes" id="UP000799440"/>
    </source>
</evidence>
<reference evidence="3" key="1">
    <citation type="journal article" date="2020" name="Stud. Mycol.">
        <title>101 Dothideomycetes genomes: a test case for predicting lifestyles and emergence of pathogens.</title>
        <authorList>
            <person name="Haridas S."/>
            <person name="Albert R."/>
            <person name="Binder M."/>
            <person name="Bloem J."/>
            <person name="Labutti K."/>
            <person name="Salamov A."/>
            <person name="Andreopoulos B."/>
            <person name="Baker S."/>
            <person name="Barry K."/>
            <person name="Bills G."/>
            <person name="Bluhm B."/>
            <person name="Cannon C."/>
            <person name="Castanera R."/>
            <person name="Culley D."/>
            <person name="Daum C."/>
            <person name="Ezra D."/>
            <person name="Gonzalez J."/>
            <person name="Henrissat B."/>
            <person name="Kuo A."/>
            <person name="Liang C."/>
            <person name="Lipzen A."/>
            <person name="Lutzoni F."/>
            <person name="Magnuson J."/>
            <person name="Mondo S."/>
            <person name="Nolan M."/>
            <person name="Ohm R."/>
            <person name="Pangilinan J."/>
            <person name="Park H.-J."/>
            <person name="Ramirez L."/>
            <person name="Alfaro M."/>
            <person name="Sun H."/>
            <person name="Tritt A."/>
            <person name="Yoshinaga Y."/>
            <person name="Zwiers L.-H."/>
            <person name="Turgeon B."/>
            <person name="Goodwin S."/>
            <person name="Spatafora J."/>
            <person name="Crous P."/>
            <person name="Grigoriev I."/>
        </authorList>
    </citation>
    <scope>NUCLEOTIDE SEQUENCE</scope>
    <source>
        <strain evidence="3">CBS 119925</strain>
    </source>
</reference>
<feature type="compositionally biased region" description="Acidic residues" evidence="1">
    <location>
        <begin position="218"/>
        <end position="228"/>
    </location>
</feature>
<feature type="region of interest" description="Disordered" evidence="1">
    <location>
        <begin position="212"/>
        <end position="235"/>
    </location>
</feature>
<feature type="compositionally biased region" description="Basic residues" evidence="1">
    <location>
        <begin position="45"/>
        <end position="56"/>
    </location>
</feature>
<dbReference type="InterPro" id="IPR013087">
    <property type="entry name" value="Znf_C2H2_type"/>
</dbReference>
<feature type="domain" description="C2H2-type" evidence="2">
    <location>
        <begin position="80"/>
        <end position="101"/>
    </location>
</feature>
<dbReference type="Pfam" id="PF25438">
    <property type="entry name" value="DUF7896"/>
    <property type="match status" value="1"/>
</dbReference>
<accession>A0A6A6V2L1</accession>
<dbReference type="OrthoDB" id="5377599at2759"/>